<evidence type="ECO:0000313" key="7">
    <source>
        <dbReference type="Proteomes" id="UP000036873"/>
    </source>
</evidence>
<dbReference type="CDD" id="cd07377">
    <property type="entry name" value="WHTH_GntR"/>
    <property type="match status" value="1"/>
</dbReference>
<dbReference type="STRING" id="52689.AKG39_15090"/>
<comment type="caution">
    <text evidence="6">The sequence shown here is derived from an EMBL/GenBank/DDBJ whole genome shotgun (WGS) entry which is preliminary data.</text>
</comment>
<dbReference type="AlphaFoldDB" id="A0A0L6TXC2"/>
<evidence type="ECO:0000256" key="1">
    <source>
        <dbReference type="ARBA" id="ARBA00022898"/>
    </source>
</evidence>
<evidence type="ECO:0000256" key="3">
    <source>
        <dbReference type="ARBA" id="ARBA00023125"/>
    </source>
</evidence>
<dbReference type="Gene3D" id="1.10.10.10">
    <property type="entry name" value="Winged helix-like DNA-binding domain superfamily/Winged helix DNA-binding domain"/>
    <property type="match status" value="1"/>
</dbReference>
<dbReference type="InterPro" id="IPR051446">
    <property type="entry name" value="HTH_trans_reg/aminotransferase"/>
</dbReference>
<dbReference type="InterPro" id="IPR036390">
    <property type="entry name" value="WH_DNA-bd_sf"/>
</dbReference>
<keyword evidence="1" id="KW-0663">Pyridoxal phosphate</keyword>
<proteinExistence type="predicted"/>
<evidence type="ECO:0000259" key="5">
    <source>
        <dbReference type="PROSITE" id="PS50949"/>
    </source>
</evidence>
<accession>A0A0L6TXC2</accession>
<dbReference type="EMBL" id="LGYO01000041">
    <property type="protein sequence ID" value="KNZ40893.1"/>
    <property type="molecule type" value="Genomic_DNA"/>
</dbReference>
<dbReference type="GO" id="GO:0003700">
    <property type="term" value="F:DNA-binding transcription factor activity"/>
    <property type="evidence" value="ECO:0007669"/>
    <property type="project" value="InterPro"/>
</dbReference>
<feature type="domain" description="HTH gntR-type" evidence="5">
    <location>
        <begin position="1"/>
        <end position="44"/>
    </location>
</feature>
<dbReference type="GO" id="GO:0003677">
    <property type="term" value="F:DNA binding"/>
    <property type="evidence" value="ECO:0007669"/>
    <property type="project" value="UniProtKB-KW"/>
</dbReference>
<dbReference type="PANTHER" id="PTHR46577:SF1">
    <property type="entry name" value="HTH-TYPE TRANSCRIPTIONAL REGULATORY PROTEIN GABR"/>
    <property type="match status" value="1"/>
</dbReference>
<keyword evidence="4" id="KW-0804">Transcription</keyword>
<gene>
    <name evidence="6" type="ORF">AKG39_15090</name>
</gene>
<dbReference type="PROSITE" id="PS50949">
    <property type="entry name" value="HTH_GNTR"/>
    <property type="match status" value="1"/>
</dbReference>
<protein>
    <recommendedName>
        <fullName evidence="5">HTH gntR-type domain-containing protein</fullName>
    </recommendedName>
</protein>
<keyword evidence="3" id="KW-0238">DNA-binding</keyword>
<evidence type="ECO:0000256" key="2">
    <source>
        <dbReference type="ARBA" id="ARBA00023015"/>
    </source>
</evidence>
<keyword evidence="7" id="KW-1185">Reference proteome</keyword>
<organism evidence="6 7">
    <name type="scientific">Acetobacterium bakii</name>
    <dbReference type="NCBI Taxonomy" id="52689"/>
    <lineage>
        <taxon>Bacteria</taxon>
        <taxon>Bacillati</taxon>
        <taxon>Bacillota</taxon>
        <taxon>Clostridia</taxon>
        <taxon>Eubacteriales</taxon>
        <taxon>Eubacteriaceae</taxon>
        <taxon>Acetobacterium</taxon>
    </lineage>
</organism>
<dbReference type="PANTHER" id="PTHR46577">
    <property type="entry name" value="HTH-TYPE TRANSCRIPTIONAL REGULATORY PROTEIN GABR"/>
    <property type="match status" value="1"/>
</dbReference>
<dbReference type="RefSeq" id="WP_050741239.1">
    <property type="nucleotide sequence ID" value="NZ_RXYC01000016.1"/>
</dbReference>
<evidence type="ECO:0000256" key="4">
    <source>
        <dbReference type="ARBA" id="ARBA00023163"/>
    </source>
</evidence>
<dbReference type="InterPro" id="IPR000524">
    <property type="entry name" value="Tscrpt_reg_HTH_GntR"/>
</dbReference>
<name>A0A0L6TXC2_9FIRM</name>
<keyword evidence="2" id="KW-0805">Transcription regulation</keyword>
<reference evidence="7" key="1">
    <citation type="submission" date="2015-07" db="EMBL/GenBank/DDBJ databases">
        <title>Draft genome sequence of Acetobacterium bakii DSM 8293, a potential psychrophilic chemical producer through syngas fermentation.</title>
        <authorList>
            <person name="Song Y."/>
            <person name="Hwang S."/>
            <person name="Cho B.-K."/>
        </authorList>
    </citation>
    <scope>NUCLEOTIDE SEQUENCE [LARGE SCALE GENOMIC DNA]</scope>
    <source>
        <strain evidence="7">DSM 8239</strain>
    </source>
</reference>
<evidence type="ECO:0000313" key="6">
    <source>
        <dbReference type="EMBL" id="KNZ40893.1"/>
    </source>
</evidence>
<dbReference type="Pfam" id="PF00392">
    <property type="entry name" value="GntR"/>
    <property type="match status" value="1"/>
</dbReference>
<dbReference type="PRINTS" id="PR00035">
    <property type="entry name" value="HTHGNTR"/>
</dbReference>
<dbReference type="SUPFAM" id="SSF46785">
    <property type="entry name" value="Winged helix' DNA-binding domain"/>
    <property type="match status" value="1"/>
</dbReference>
<dbReference type="Proteomes" id="UP000036873">
    <property type="component" value="Unassembled WGS sequence"/>
</dbReference>
<sequence length="78" mass="8320">MPSTRYLANDLDVSRSTVLEAYSQLMAEGYLQGNHGSGTVVASGISKYTIPGLTPASQKSQTHASAGMKEDVKLIDFQ</sequence>
<dbReference type="InterPro" id="IPR036388">
    <property type="entry name" value="WH-like_DNA-bd_sf"/>
</dbReference>